<proteinExistence type="predicted"/>
<protein>
    <submittedName>
        <fullName evidence="2">Uncharacterized protein</fullName>
    </submittedName>
</protein>
<feature type="compositionally biased region" description="Low complexity" evidence="1">
    <location>
        <begin position="93"/>
        <end position="110"/>
    </location>
</feature>
<organism evidence="2 3">
    <name type="scientific">Pyxidicoccus fallax</name>
    <dbReference type="NCBI Taxonomy" id="394095"/>
    <lineage>
        <taxon>Bacteria</taxon>
        <taxon>Pseudomonadati</taxon>
        <taxon>Myxococcota</taxon>
        <taxon>Myxococcia</taxon>
        <taxon>Myxococcales</taxon>
        <taxon>Cystobacterineae</taxon>
        <taxon>Myxococcaceae</taxon>
        <taxon>Pyxidicoccus</taxon>
    </lineage>
</organism>
<feature type="compositionally biased region" description="Low complexity" evidence="1">
    <location>
        <begin position="35"/>
        <end position="48"/>
    </location>
</feature>
<reference evidence="2 3" key="1">
    <citation type="submission" date="2020-04" db="EMBL/GenBank/DDBJ databases">
        <title>Draft genome of Pyxidicoccus fallax type strain.</title>
        <authorList>
            <person name="Whitworth D.E."/>
        </authorList>
    </citation>
    <scope>NUCLEOTIDE SEQUENCE [LARGE SCALE GENOMIC DNA]</scope>
    <source>
        <strain evidence="2 3">DSM 14698</strain>
    </source>
</reference>
<dbReference type="AlphaFoldDB" id="A0A848LXH7"/>
<dbReference type="Proteomes" id="UP000518300">
    <property type="component" value="Unassembled WGS sequence"/>
</dbReference>
<dbReference type="EMBL" id="JABBJJ010000469">
    <property type="protein sequence ID" value="NMO22765.1"/>
    <property type="molecule type" value="Genomic_DNA"/>
</dbReference>
<comment type="caution">
    <text evidence="2">The sequence shown here is derived from an EMBL/GenBank/DDBJ whole genome shotgun (WGS) entry which is preliminary data.</text>
</comment>
<keyword evidence="3" id="KW-1185">Reference proteome</keyword>
<feature type="compositionally biased region" description="Pro residues" evidence="1">
    <location>
        <begin position="58"/>
        <end position="81"/>
    </location>
</feature>
<accession>A0A848LXH7</accession>
<evidence type="ECO:0000256" key="1">
    <source>
        <dbReference type="SAM" id="MobiDB-lite"/>
    </source>
</evidence>
<evidence type="ECO:0000313" key="3">
    <source>
        <dbReference type="Proteomes" id="UP000518300"/>
    </source>
</evidence>
<sequence>MKRIGLPSKLPFSTRSPDSGSAKPSPPPKPPTSTKPPLSTKPTTQSSPWNGESKMEAPKPPPKPPALSGKPKPPPVPPKPPELSTKPQGPSGTQAPTQKPSTSQSTSAPTVEDFKPPSKPMKNGNRPVIGTHVYNPPKQDIVGSRFDHINPSQQHISPQIVQSKLDDWGKNGLTQPPRVPVYLAPNTQKLTIAGDGHHTFAAAMKGGHPMELLLVKMPGAGLPAMHTNWTKCTYADFGKGSAWVD</sequence>
<name>A0A848LXH7_9BACT</name>
<evidence type="ECO:0000313" key="2">
    <source>
        <dbReference type="EMBL" id="NMO22765.1"/>
    </source>
</evidence>
<dbReference type="RefSeq" id="WP_169351890.1">
    <property type="nucleotide sequence ID" value="NZ_JABBJJ010000469.1"/>
</dbReference>
<feature type="region of interest" description="Disordered" evidence="1">
    <location>
        <begin position="1"/>
        <end position="126"/>
    </location>
</feature>
<feature type="compositionally biased region" description="Pro residues" evidence="1">
    <location>
        <begin position="24"/>
        <end position="34"/>
    </location>
</feature>
<gene>
    <name evidence="2" type="ORF">HG543_49100</name>
</gene>